<feature type="transmembrane region" description="Helical" evidence="1">
    <location>
        <begin position="243"/>
        <end position="264"/>
    </location>
</feature>
<protein>
    <submittedName>
        <fullName evidence="3">Domain of Uncharacterized Function (DUF1206)</fullName>
    </submittedName>
</protein>
<dbReference type="RefSeq" id="WP_137354625.1">
    <property type="nucleotide sequence ID" value="NZ_CAACYE020000001.1"/>
</dbReference>
<feature type="transmembrane region" description="Helical" evidence="1">
    <location>
        <begin position="71"/>
        <end position="93"/>
    </location>
</feature>
<organism evidence="3">
    <name type="scientific">Nocardia farcinica</name>
    <dbReference type="NCBI Taxonomy" id="37329"/>
    <lineage>
        <taxon>Bacteria</taxon>
        <taxon>Bacillati</taxon>
        <taxon>Actinomycetota</taxon>
        <taxon>Actinomycetes</taxon>
        <taxon>Mycobacteriales</taxon>
        <taxon>Nocardiaceae</taxon>
        <taxon>Nocardia</taxon>
    </lineage>
</organism>
<proteinExistence type="predicted"/>
<keyword evidence="1" id="KW-0472">Membrane</keyword>
<feature type="domain" description="DUF1206" evidence="2">
    <location>
        <begin position="27"/>
        <end position="93"/>
    </location>
</feature>
<feature type="transmembrane region" description="Helical" evidence="1">
    <location>
        <begin position="24"/>
        <end position="44"/>
    </location>
</feature>
<evidence type="ECO:0000313" key="3">
    <source>
        <dbReference type="EMBL" id="VFA83036.1"/>
    </source>
</evidence>
<dbReference type="Pfam" id="PF06724">
    <property type="entry name" value="DUF1206"/>
    <property type="match status" value="3"/>
</dbReference>
<keyword evidence="1" id="KW-1133">Transmembrane helix</keyword>
<accession>A0A449GB64</accession>
<dbReference type="AlphaFoldDB" id="A0A449GB64"/>
<feature type="domain" description="DUF1206" evidence="2">
    <location>
        <begin position="200"/>
        <end position="267"/>
    </location>
</feature>
<evidence type="ECO:0000259" key="2">
    <source>
        <dbReference type="Pfam" id="PF06724"/>
    </source>
</evidence>
<dbReference type="InterPro" id="IPR009597">
    <property type="entry name" value="DUF1206"/>
</dbReference>
<feature type="transmembrane region" description="Helical" evidence="1">
    <location>
        <begin position="203"/>
        <end position="223"/>
    </location>
</feature>
<feature type="transmembrane region" description="Helical" evidence="1">
    <location>
        <begin position="155"/>
        <end position="176"/>
    </location>
</feature>
<name>A0A449GB64_NOCFR</name>
<dbReference type="EMBL" id="CAACYE010000005">
    <property type="protein sequence ID" value="VFA83036.1"/>
    <property type="molecule type" value="Genomic_DNA"/>
</dbReference>
<keyword evidence="1" id="KW-0812">Transmembrane</keyword>
<evidence type="ECO:0000256" key="1">
    <source>
        <dbReference type="SAM" id="Phobius"/>
    </source>
</evidence>
<gene>
    <name evidence="3" type="ORF">NCTC1935_00915</name>
</gene>
<sequence length="271" mass="27813">MVFGNTSAASSTDRIAQHPTFERFARAGFVMTGIVHLIVAYLALRVAFGGGGTADQSGAMAQIAAVPGGRVVLWIAVAAFLLMALWRLAEAVFGSASKPDHDNRRKEAMRRGKALAVAVVYAALALTAFTFARGGGKSSSGESQSLTTRLLANTAGKAVLIAAGLVVLGVGAYYVYKGVTGKFLKDLDTAGPAIRRLGTAGHIAKGLAIGAIGALLILAVAQSDPSRSAGLDGALKTLLAQPYGVVLLVLAAIGIATYGLFSFVQARHAKM</sequence>
<feature type="transmembrane region" description="Helical" evidence="1">
    <location>
        <begin position="114"/>
        <end position="135"/>
    </location>
</feature>
<feature type="domain" description="DUF1206" evidence="2">
    <location>
        <begin position="114"/>
        <end position="181"/>
    </location>
</feature>
<reference evidence="3" key="1">
    <citation type="submission" date="2019-02" db="EMBL/GenBank/DDBJ databases">
        <authorList>
            <consortium name="Pathogen Informatics"/>
        </authorList>
    </citation>
    <scope>NUCLEOTIDE SEQUENCE</scope>
    <source>
        <strain evidence="3">3012STDY6733949</strain>
    </source>
</reference>